<proteinExistence type="predicted"/>
<feature type="chain" id="PRO_5021442952" evidence="2">
    <location>
        <begin position="29"/>
        <end position="212"/>
    </location>
</feature>
<feature type="region of interest" description="Disordered" evidence="1">
    <location>
        <begin position="187"/>
        <end position="212"/>
    </location>
</feature>
<dbReference type="Proteomes" id="UP000516260">
    <property type="component" value="Chromosome 4"/>
</dbReference>
<keyword evidence="2" id="KW-0732">Signal</keyword>
<evidence type="ECO:0000256" key="2">
    <source>
        <dbReference type="SAM" id="SignalP"/>
    </source>
</evidence>
<evidence type="ECO:0000313" key="3">
    <source>
        <dbReference type="EMBL" id="TNM90305.1"/>
    </source>
</evidence>
<feature type="signal peptide" evidence="2">
    <location>
        <begin position="1"/>
        <end position="28"/>
    </location>
</feature>
<sequence length="212" mass="22923">WVLAFEIFIPLVLFFILLGLRQKKPAIAVKEAFYSAAPLTSAGIIPIMQSLCPDGQRDEFGFLQYQNSTVSQLLERISQVAEQNRLFTSEGPGLGQELETLQQHLDSLSSAPSSPDLTFNKTQGETDQGCFLQAPVGSAKWSCRSSSVSEGHFGDTLYGSVQKEKMFGVKGGQHWPSMMRTHMVQGVPQGRAGGGRGDVDEGDRGRGAGRGG</sequence>
<accession>A0A4Z2BDN0</accession>
<feature type="compositionally biased region" description="Basic and acidic residues" evidence="1">
    <location>
        <begin position="197"/>
        <end position="206"/>
    </location>
</feature>
<reference evidence="3 4" key="1">
    <citation type="submission" date="2019-04" db="EMBL/GenBank/DDBJ databases">
        <title>The sequence and de novo assembly of Takifugu bimaculatus genome using PacBio and Hi-C technologies.</title>
        <authorList>
            <person name="Xu P."/>
            <person name="Liu B."/>
            <person name="Zhou Z."/>
        </authorList>
    </citation>
    <scope>NUCLEOTIDE SEQUENCE [LARGE SCALE GENOMIC DNA]</scope>
    <source>
        <strain evidence="3">TB-2018</strain>
        <tissue evidence="3">Muscle</tissue>
    </source>
</reference>
<comment type="caution">
    <text evidence="3">The sequence shown here is derived from an EMBL/GenBank/DDBJ whole genome shotgun (WGS) entry which is preliminary data.</text>
</comment>
<keyword evidence="4" id="KW-1185">Reference proteome</keyword>
<protein>
    <submittedName>
        <fullName evidence="3">Uncharacterized protein</fullName>
    </submittedName>
</protein>
<dbReference type="EMBL" id="SWLE01000017">
    <property type="protein sequence ID" value="TNM90305.1"/>
    <property type="molecule type" value="Genomic_DNA"/>
</dbReference>
<dbReference type="AlphaFoldDB" id="A0A4Z2BDN0"/>
<name>A0A4Z2BDN0_9TELE</name>
<evidence type="ECO:0000313" key="4">
    <source>
        <dbReference type="Proteomes" id="UP000516260"/>
    </source>
</evidence>
<organism evidence="3 4">
    <name type="scientific">Takifugu bimaculatus</name>
    <dbReference type="NCBI Taxonomy" id="433685"/>
    <lineage>
        <taxon>Eukaryota</taxon>
        <taxon>Metazoa</taxon>
        <taxon>Chordata</taxon>
        <taxon>Craniata</taxon>
        <taxon>Vertebrata</taxon>
        <taxon>Euteleostomi</taxon>
        <taxon>Actinopterygii</taxon>
        <taxon>Neopterygii</taxon>
        <taxon>Teleostei</taxon>
        <taxon>Neoteleostei</taxon>
        <taxon>Acanthomorphata</taxon>
        <taxon>Eupercaria</taxon>
        <taxon>Tetraodontiformes</taxon>
        <taxon>Tetradontoidea</taxon>
        <taxon>Tetraodontidae</taxon>
        <taxon>Takifugu</taxon>
    </lineage>
</organism>
<gene>
    <name evidence="3" type="ORF">fugu_004539</name>
</gene>
<feature type="non-terminal residue" evidence="3">
    <location>
        <position position="1"/>
    </location>
</feature>
<evidence type="ECO:0000256" key="1">
    <source>
        <dbReference type="SAM" id="MobiDB-lite"/>
    </source>
</evidence>